<feature type="transmembrane region" description="Helical" evidence="1">
    <location>
        <begin position="192"/>
        <end position="216"/>
    </location>
</feature>
<keyword evidence="1" id="KW-1133">Transmembrane helix</keyword>
<evidence type="ECO:0000313" key="2">
    <source>
        <dbReference type="EMBL" id="KAF0745337.1"/>
    </source>
</evidence>
<organism evidence="2 3">
    <name type="scientific">Aphanomyces euteiches</name>
    <dbReference type="NCBI Taxonomy" id="100861"/>
    <lineage>
        <taxon>Eukaryota</taxon>
        <taxon>Sar</taxon>
        <taxon>Stramenopiles</taxon>
        <taxon>Oomycota</taxon>
        <taxon>Saprolegniomycetes</taxon>
        <taxon>Saprolegniales</taxon>
        <taxon>Verrucalvaceae</taxon>
        <taxon>Aphanomyces</taxon>
    </lineage>
</organism>
<dbReference type="EMBL" id="VJMJ01000002">
    <property type="protein sequence ID" value="KAF0745337.1"/>
    <property type="molecule type" value="Genomic_DNA"/>
</dbReference>
<evidence type="ECO:0000313" key="3">
    <source>
        <dbReference type="Proteomes" id="UP000481153"/>
    </source>
</evidence>
<reference evidence="2 3" key="1">
    <citation type="submission" date="2019-07" db="EMBL/GenBank/DDBJ databases">
        <title>Genomics analysis of Aphanomyces spp. identifies a new class of oomycete effector associated with host adaptation.</title>
        <authorList>
            <person name="Gaulin E."/>
        </authorList>
    </citation>
    <scope>NUCLEOTIDE SEQUENCE [LARGE SCALE GENOMIC DNA]</scope>
    <source>
        <strain evidence="2 3">ATCC 201684</strain>
    </source>
</reference>
<protein>
    <submittedName>
        <fullName evidence="2">Uncharacterized protein</fullName>
    </submittedName>
</protein>
<accession>A0A6G0XXR7</accession>
<sequence>MNDPATPASPPRPPKLKTLQWSIGNPFTWTTLQSLVFHPLNVIISTASMIVVLGSILSHLYLYVATLYRYEADSQDHAEINLSHCITKAAATDITIHEYFHLERDKDDDTLIAGIDLHVKKSFLNSTSSIEFGLAALYFVSLKPLCSSLFFYIGPLSFVAALISVCQPSPDHLRAIVDGIELWTGWTLPDAAVAWLISGEHLLAALLALICSEFAALVSHDIMRVFCCEWHVEYDPETLNQLLPIAIIPKTLYGAVDVSSSLK</sequence>
<dbReference type="Proteomes" id="UP000481153">
    <property type="component" value="Unassembled WGS sequence"/>
</dbReference>
<feature type="transmembrane region" description="Helical" evidence="1">
    <location>
        <begin position="42"/>
        <end position="64"/>
    </location>
</feature>
<keyword evidence="3" id="KW-1185">Reference proteome</keyword>
<evidence type="ECO:0000256" key="1">
    <source>
        <dbReference type="SAM" id="Phobius"/>
    </source>
</evidence>
<feature type="transmembrane region" description="Helical" evidence="1">
    <location>
        <begin position="130"/>
        <end position="153"/>
    </location>
</feature>
<dbReference type="AlphaFoldDB" id="A0A6G0XXR7"/>
<comment type="caution">
    <text evidence="2">The sequence shown here is derived from an EMBL/GenBank/DDBJ whole genome shotgun (WGS) entry which is preliminary data.</text>
</comment>
<keyword evidence="1" id="KW-0812">Transmembrane</keyword>
<keyword evidence="1" id="KW-0472">Membrane</keyword>
<dbReference type="VEuPathDB" id="FungiDB:AeMF1_006848"/>
<name>A0A6G0XXR7_9STRA</name>
<gene>
    <name evidence="2" type="ORF">Ae201684_000364</name>
</gene>
<proteinExistence type="predicted"/>